<feature type="non-terminal residue" evidence="1">
    <location>
        <position position="1"/>
    </location>
</feature>
<proteinExistence type="predicted"/>
<keyword evidence="2" id="KW-1185">Reference proteome</keyword>
<evidence type="ECO:0000313" key="2">
    <source>
        <dbReference type="Proteomes" id="UP000789366"/>
    </source>
</evidence>
<sequence length="231" mass="26449">PGPNPSKINEAIRLFSDLADLDFEPGYNNHIYFQYLSNSKDDITLLDAHHSEEIFDKYIIQVAGKRFTVVNHLSEVYELPDAHECIDGNLPLCLVLDIDARQKPDLMNPKHLSLDGYKIFCKDLLFRILIACSDIIYFDLKHLITLNAFTLANLRGFVEKVAKRVEKLYSKFINIDLYKSHFSLCLLGSAKENRVKRPAISSKPERKEKFQPIEDETALSVRTSLVTAKYG</sequence>
<protein>
    <submittedName>
        <fullName evidence="1">1156_t:CDS:1</fullName>
    </submittedName>
</protein>
<comment type="caution">
    <text evidence="1">The sequence shown here is derived from an EMBL/GenBank/DDBJ whole genome shotgun (WGS) entry which is preliminary data.</text>
</comment>
<evidence type="ECO:0000313" key="1">
    <source>
        <dbReference type="EMBL" id="CAG8634734.1"/>
    </source>
</evidence>
<dbReference type="Proteomes" id="UP000789366">
    <property type="component" value="Unassembled WGS sequence"/>
</dbReference>
<dbReference type="EMBL" id="CAJVPW010012357">
    <property type="protein sequence ID" value="CAG8634734.1"/>
    <property type="molecule type" value="Genomic_DNA"/>
</dbReference>
<gene>
    <name evidence="1" type="ORF">SPELUC_LOCUS8343</name>
</gene>
<accession>A0ACA9N667</accession>
<organism evidence="1 2">
    <name type="scientific">Cetraspora pellucida</name>
    <dbReference type="NCBI Taxonomy" id="1433469"/>
    <lineage>
        <taxon>Eukaryota</taxon>
        <taxon>Fungi</taxon>
        <taxon>Fungi incertae sedis</taxon>
        <taxon>Mucoromycota</taxon>
        <taxon>Glomeromycotina</taxon>
        <taxon>Glomeromycetes</taxon>
        <taxon>Diversisporales</taxon>
        <taxon>Gigasporaceae</taxon>
        <taxon>Cetraspora</taxon>
    </lineage>
</organism>
<reference evidence="1" key="1">
    <citation type="submission" date="2021-06" db="EMBL/GenBank/DDBJ databases">
        <authorList>
            <person name="Kallberg Y."/>
            <person name="Tangrot J."/>
            <person name="Rosling A."/>
        </authorList>
    </citation>
    <scope>NUCLEOTIDE SEQUENCE</scope>
    <source>
        <strain evidence="1">28 12/20/2015</strain>
    </source>
</reference>
<name>A0ACA9N667_9GLOM</name>